<feature type="non-terminal residue" evidence="3">
    <location>
        <position position="1"/>
    </location>
</feature>
<evidence type="ECO:0000313" key="3">
    <source>
        <dbReference type="EMBL" id="ESK53190.1"/>
    </source>
</evidence>
<keyword evidence="4" id="KW-1185">Reference proteome</keyword>
<evidence type="ECO:0000256" key="1">
    <source>
        <dbReference type="SAM" id="MobiDB-lite"/>
    </source>
</evidence>
<protein>
    <recommendedName>
        <fullName evidence="2">Type ISP restriction-modification enzyme LLaBIII C-terminal specificity domain-containing protein</fullName>
    </recommendedName>
</protein>
<gene>
    <name evidence="3" type="ORF">F990_03460</name>
</gene>
<proteinExistence type="predicted"/>
<dbReference type="Pfam" id="PF18135">
    <property type="entry name" value="Type_ISP_C"/>
    <property type="match status" value="1"/>
</dbReference>
<name>V2UWZ4_9GAMM</name>
<dbReference type="Proteomes" id="UP000017404">
    <property type="component" value="Unassembled WGS sequence"/>
</dbReference>
<dbReference type="AlphaFoldDB" id="V2UWZ4"/>
<evidence type="ECO:0000313" key="4">
    <source>
        <dbReference type="Proteomes" id="UP000017404"/>
    </source>
</evidence>
<dbReference type="PATRIC" id="fig|1120928.5.peg.3499"/>
<dbReference type="InterPro" id="IPR041635">
    <property type="entry name" value="Type_ISP_LLaBIII_C"/>
</dbReference>
<feature type="domain" description="Type ISP restriction-modification enzyme LLaBIII C-terminal specificity" evidence="2">
    <location>
        <begin position="87"/>
        <end position="132"/>
    </location>
</feature>
<feature type="region of interest" description="Disordered" evidence="1">
    <location>
        <begin position="1"/>
        <end position="33"/>
    </location>
</feature>
<evidence type="ECO:0000259" key="2">
    <source>
        <dbReference type="Pfam" id="PF18135"/>
    </source>
</evidence>
<accession>V2UWZ4</accession>
<reference evidence="3 4" key="1">
    <citation type="submission" date="2013-10" db="EMBL/GenBank/DDBJ databases">
        <title>The Genome Sequence of Acinetobacter tjernbergiae CIP107465.</title>
        <authorList>
            <consortium name="The Broad Institute Genomics Platform"/>
            <consortium name="The Broad Institute Genome Sequencing Center for Infectious Disease"/>
            <person name="Cerqueira G."/>
            <person name="Feldgarden M."/>
            <person name="Courvalin P."/>
            <person name="Grillot-Courvalin C."/>
            <person name="Clermont D."/>
            <person name="Rocha E."/>
            <person name="Yoon E.-J."/>
            <person name="Nemec A."/>
            <person name="Young S.K."/>
            <person name="Zeng Q."/>
            <person name="Gargeya S."/>
            <person name="Fitzgerald M."/>
            <person name="Abouelleil A."/>
            <person name="Alvarado L."/>
            <person name="Berlin A.M."/>
            <person name="Chapman S.B."/>
            <person name="Gainer-Dewar J."/>
            <person name="Goldberg J."/>
            <person name="Gnerre S."/>
            <person name="Griggs A."/>
            <person name="Gujja S."/>
            <person name="Hansen M."/>
            <person name="Howarth C."/>
            <person name="Imamovic A."/>
            <person name="Ireland A."/>
            <person name="Larimer J."/>
            <person name="McCowan C."/>
            <person name="Murphy C."/>
            <person name="Pearson M."/>
            <person name="Poon T.W."/>
            <person name="Priest M."/>
            <person name="Roberts A."/>
            <person name="Saif S."/>
            <person name="Shea T."/>
            <person name="Sykes S."/>
            <person name="Wortman J."/>
            <person name="Nusbaum C."/>
            <person name="Birren B."/>
        </authorList>
    </citation>
    <scope>NUCLEOTIDE SEQUENCE [LARGE SCALE GENOMIC DNA]</scope>
    <source>
        <strain evidence="3 4">CIP 107465</strain>
    </source>
</reference>
<sequence>ATQRNATQRNATQRNATQRNATQRNATQRNATLYNRNSIKSKSCYLYIHNGKQRILSPYIRQHSRCTVTSQRSMLPALSVRNERGGQPMNLAICLSITGNKSFSALITDQIPDLHLIGDAQCFPLYLYETEENN</sequence>
<comment type="caution">
    <text evidence="3">The sequence shown here is derived from an EMBL/GenBank/DDBJ whole genome shotgun (WGS) entry which is preliminary data.</text>
</comment>
<organism evidence="3 4">
    <name type="scientific">Acinetobacter tjernbergiae DSM 14971 = CIP 107465</name>
    <dbReference type="NCBI Taxonomy" id="1120928"/>
    <lineage>
        <taxon>Bacteria</taxon>
        <taxon>Pseudomonadati</taxon>
        <taxon>Pseudomonadota</taxon>
        <taxon>Gammaproteobacteria</taxon>
        <taxon>Moraxellales</taxon>
        <taxon>Moraxellaceae</taxon>
        <taxon>Acinetobacter</taxon>
    </lineage>
</organism>
<dbReference type="EMBL" id="AYEV01000058">
    <property type="protein sequence ID" value="ESK53190.1"/>
    <property type="molecule type" value="Genomic_DNA"/>
</dbReference>
<dbReference type="eggNOG" id="COG0286">
    <property type="taxonomic scope" value="Bacteria"/>
</dbReference>